<dbReference type="InterPro" id="IPR028082">
    <property type="entry name" value="Peripla_BP_I"/>
</dbReference>
<dbReference type="EMBL" id="QRAS01000001">
    <property type="protein sequence ID" value="RDL11620.1"/>
    <property type="molecule type" value="Genomic_DNA"/>
</dbReference>
<evidence type="ECO:0000313" key="2">
    <source>
        <dbReference type="Proteomes" id="UP000254912"/>
    </source>
</evidence>
<dbReference type="SUPFAM" id="SSF47413">
    <property type="entry name" value="lambda repressor-like DNA-binding domains"/>
    <property type="match status" value="1"/>
</dbReference>
<dbReference type="Pfam" id="PF00356">
    <property type="entry name" value="LacI"/>
    <property type="match status" value="1"/>
</dbReference>
<dbReference type="SMART" id="SM00354">
    <property type="entry name" value="HTH_LACI"/>
    <property type="match status" value="1"/>
</dbReference>
<keyword evidence="2" id="KW-1185">Reference proteome</keyword>
<dbReference type="RefSeq" id="WP_070229694.1">
    <property type="nucleotide sequence ID" value="NZ_BJYO01000002.1"/>
</dbReference>
<dbReference type="Proteomes" id="UP000254912">
    <property type="component" value="Unassembled WGS sequence"/>
</dbReference>
<dbReference type="SUPFAM" id="SSF53822">
    <property type="entry name" value="Periplasmic binding protein-like I"/>
    <property type="match status" value="1"/>
</dbReference>
<dbReference type="Gene3D" id="3.40.50.2300">
    <property type="match status" value="2"/>
</dbReference>
<reference evidence="1 2" key="1">
    <citation type="submission" date="2018-07" db="EMBL/GenBank/DDBJ databases">
        <title>Genomic Encyclopedia of Type Strains, Phase III (KMG-III): the genomes of soil and plant-associated and newly described type strains.</title>
        <authorList>
            <person name="Whitman W."/>
        </authorList>
    </citation>
    <scope>NUCLEOTIDE SEQUENCE [LARGE SCALE GENOMIC DNA]</scope>
    <source>
        <strain evidence="1 2">CECT 7031</strain>
    </source>
</reference>
<dbReference type="PROSITE" id="PS50932">
    <property type="entry name" value="HTH_LACI_2"/>
    <property type="match status" value="1"/>
</dbReference>
<dbReference type="AlphaFoldDB" id="A0A288QLM6"/>
<dbReference type="PANTHER" id="PTHR30146">
    <property type="entry name" value="LACI-RELATED TRANSCRIPTIONAL REPRESSOR"/>
    <property type="match status" value="1"/>
</dbReference>
<comment type="caution">
    <text evidence="1">The sequence shown here is derived from an EMBL/GenBank/DDBJ whole genome shotgun (WGS) entry which is preliminary data.</text>
</comment>
<dbReference type="CDD" id="cd01392">
    <property type="entry name" value="HTH_LacI"/>
    <property type="match status" value="1"/>
</dbReference>
<proteinExistence type="predicted"/>
<dbReference type="KEGG" id="wso:WSWS_00409"/>
<dbReference type="InterPro" id="IPR001387">
    <property type="entry name" value="Cro/C1-type_HTH"/>
</dbReference>
<organism evidence="1 2">
    <name type="scientific">Weissella soli</name>
    <dbReference type="NCBI Taxonomy" id="155866"/>
    <lineage>
        <taxon>Bacteria</taxon>
        <taxon>Bacillati</taxon>
        <taxon>Bacillota</taxon>
        <taxon>Bacilli</taxon>
        <taxon>Lactobacillales</taxon>
        <taxon>Lactobacillaceae</taxon>
        <taxon>Weissella</taxon>
    </lineage>
</organism>
<dbReference type="GO" id="GO:0000976">
    <property type="term" value="F:transcription cis-regulatory region binding"/>
    <property type="evidence" value="ECO:0007669"/>
    <property type="project" value="TreeGrafter"/>
</dbReference>
<protein>
    <submittedName>
        <fullName evidence="1">LacI family transcriptional regulator</fullName>
    </submittedName>
</protein>
<dbReference type="Gene3D" id="1.10.260.40">
    <property type="entry name" value="lambda repressor-like DNA-binding domains"/>
    <property type="match status" value="1"/>
</dbReference>
<dbReference type="GeneID" id="94545618"/>
<dbReference type="InterPro" id="IPR025997">
    <property type="entry name" value="SBP_2_dom"/>
</dbReference>
<dbReference type="InterPro" id="IPR000843">
    <property type="entry name" value="HTH_LacI"/>
</dbReference>
<sequence length="325" mass="36369">MPENKKVNIDDVAKRAGVSIATISRYLNGQLNRMSTKTADKIAKIIDEMEYVPNAAARQLVTQSSHLIAVIAFDIDDYFTSEFFKGISEILATAGYTPVLFDSNSDAQRERELLKIVSEQNFDGLIMQPILHDAAELKELLKREMPMITLDREIEGFPAVITNNETIATQMAQHFRQQGYERMIIVTNPIDQASTRAQRIRGIEAVFSDAPILEVPQHGQQDAFMVSGIQNLIARRTEKVVVFVLKENLLMKLLGAPGRETLWHNPQITFSGFADTNAFSLLTKPLALVKQQPYLMGATAAELLLKKFSGQAIEPRTIIPALFHK</sequence>
<gene>
    <name evidence="1" type="ORF">DFP99_0038</name>
</gene>
<name>A0A288QLM6_9LACO</name>
<accession>A0A288QLM6</accession>
<dbReference type="PROSITE" id="PS50943">
    <property type="entry name" value="HTH_CROC1"/>
    <property type="match status" value="1"/>
</dbReference>
<dbReference type="PANTHER" id="PTHR30146:SF109">
    <property type="entry name" value="HTH-TYPE TRANSCRIPTIONAL REGULATOR GALS"/>
    <property type="match status" value="1"/>
</dbReference>
<dbReference type="InterPro" id="IPR010982">
    <property type="entry name" value="Lambda_DNA-bd_dom_sf"/>
</dbReference>
<dbReference type="Pfam" id="PF13407">
    <property type="entry name" value="Peripla_BP_4"/>
    <property type="match status" value="1"/>
</dbReference>
<dbReference type="GO" id="GO:0003700">
    <property type="term" value="F:DNA-binding transcription factor activity"/>
    <property type="evidence" value="ECO:0007669"/>
    <property type="project" value="TreeGrafter"/>
</dbReference>
<evidence type="ECO:0000313" key="1">
    <source>
        <dbReference type="EMBL" id="RDL11620.1"/>
    </source>
</evidence>
<dbReference type="PROSITE" id="PS00356">
    <property type="entry name" value="HTH_LACI_1"/>
    <property type="match status" value="1"/>
</dbReference>